<dbReference type="PROSITE" id="PS50235">
    <property type="entry name" value="USP_3"/>
    <property type="match status" value="1"/>
</dbReference>
<dbReference type="SUPFAM" id="SSF54001">
    <property type="entry name" value="Cysteine proteinases"/>
    <property type="match status" value="1"/>
</dbReference>
<dbReference type="InterPro" id="IPR038765">
    <property type="entry name" value="Papain-like_cys_pep_sf"/>
</dbReference>
<organism evidence="3 4">
    <name type="scientific">Polarella glacialis</name>
    <name type="common">Dinoflagellate</name>
    <dbReference type="NCBI Taxonomy" id="89957"/>
    <lineage>
        <taxon>Eukaryota</taxon>
        <taxon>Sar</taxon>
        <taxon>Alveolata</taxon>
        <taxon>Dinophyceae</taxon>
        <taxon>Suessiales</taxon>
        <taxon>Suessiaceae</taxon>
        <taxon>Polarella</taxon>
    </lineage>
</organism>
<evidence type="ECO:0000259" key="2">
    <source>
        <dbReference type="PROSITE" id="PS50235"/>
    </source>
</evidence>
<dbReference type="AlphaFoldDB" id="A0A813EBF4"/>
<feature type="region of interest" description="Disordered" evidence="1">
    <location>
        <begin position="156"/>
        <end position="225"/>
    </location>
</feature>
<dbReference type="GO" id="GO:0005829">
    <property type="term" value="C:cytosol"/>
    <property type="evidence" value="ECO:0007669"/>
    <property type="project" value="TreeGrafter"/>
</dbReference>
<evidence type="ECO:0000313" key="4">
    <source>
        <dbReference type="Proteomes" id="UP000654075"/>
    </source>
</evidence>
<dbReference type="InterPro" id="IPR028889">
    <property type="entry name" value="USP"/>
</dbReference>
<feature type="compositionally biased region" description="Polar residues" evidence="1">
    <location>
        <begin position="285"/>
        <end position="304"/>
    </location>
</feature>
<dbReference type="Proteomes" id="UP000654075">
    <property type="component" value="Unassembled WGS sequence"/>
</dbReference>
<dbReference type="GO" id="GO:0016579">
    <property type="term" value="P:protein deubiquitination"/>
    <property type="evidence" value="ECO:0007669"/>
    <property type="project" value="InterPro"/>
</dbReference>
<reference evidence="3" key="1">
    <citation type="submission" date="2021-02" db="EMBL/GenBank/DDBJ databases">
        <authorList>
            <person name="Dougan E. K."/>
            <person name="Rhodes N."/>
            <person name="Thang M."/>
            <person name="Chan C."/>
        </authorList>
    </citation>
    <scope>NUCLEOTIDE SEQUENCE</scope>
</reference>
<dbReference type="InterPro" id="IPR001394">
    <property type="entry name" value="Peptidase_C19_UCH"/>
</dbReference>
<evidence type="ECO:0000256" key="1">
    <source>
        <dbReference type="SAM" id="MobiDB-lite"/>
    </source>
</evidence>
<evidence type="ECO:0000313" key="3">
    <source>
        <dbReference type="EMBL" id="CAE8598455.1"/>
    </source>
</evidence>
<keyword evidence="4" id="KW-1185">Reference proteome</keyword>
<dbReference type="Pfam" id="PF00443">
    <property type="entry name" value="UCH"/>
    <property type="match status" value="1"/>
</dbReference>
<accession>A0A813EBF4</accession>
<feature type="region of interest" description="Disordered" evidence="1">
    <location>
        <begin position="238"/>
        <end position="304"/>
    </location>
</feature>
<dbReference type="OrthoDB" id="429221at2759"/>
<feature type="compositionally biased region" description="Basic and acidic residues" evidence="1">
    <location>
        <begin position="238"/>
        <end position="254"/>
    </location>
</feature>
<dbReference type="Gene3D" id="3.90.70.10">
    <property type="entry name" value="Cysteine proteinases"/>
    <property type="match status" value="1"/>
</dbReference>
<feature type="compositionally biased region" description="Low complexity" evidence="1">
    <location>
        <begin position="265"/>
        <end position="276"/>
    </location>
</feature>
<dbReference type="GO" id="GO:0004843">
    <property type="term" value="F:cysteine-type deubiquitinase activity"/>
    <property type="evidence" value="ECO:0007669"/>
    <property type="project" value="InterPro"/>
</dbReference>
<gene>
    <name evidence="3" type="ORF">PGLA1383_LOCUS16861</name>
</gene>
<dbReference type="EMBL" id="CAJNNV010010280">
    <property type="protein sequence ID" value="CAE8598455.1"/>
    <property type="molecule type" value="Genomic_DNA"/>
</dbReference>
<sequence length="304" mass="33907">YTGRENIEDFKCEKCKRNGGHRTAFVRRRPNVLVIYIDRRQDTNLFGKINRRLTFPARLDLCRWISETDKGPGEAQGNGRGKVTCYSLYAMCVHHDLLGSTASGHYVAYVRDKANRWYQIDDEVVRQVQWSEVEGQHAYLLFYMAEVPLGLAEAVPEEAKPKSAEAAENDAGEENVQTHDEAKANEDSVLAPESLDAEKGTLEEPEETTSAKVVPGAEDEYNEEAQEASIAGMIAHMDRTNRPPRPDRSERSDQEVSSGMMLQIDPDAAGAALSAGDDPKDRNSRPNSEGKQAPKSSQKPQRKQ</sequence>
<name>A0A813EBF4_POLGL</name>
<dbReference type="CDD" id="cd02257">
    <property type="entry name" value="Peptidase_C19"/>
    <property type="match status" value="1"/>
</dbReference>
<dbReference type="InterPro" id="IPR050164">
    <property type="entry name" value="Peptidase_C19"/>
</dbReference>
<proteinExistence type="predicted"/>
<feature type="non-terminal residue" evidence="3">
    <location>
        <position position="1"/>
    </location>
</feature>
<dbReference type="PANTHER" id="PTHR24006">
    <property type="entry name" value="UBIQUITIN CARBOXYL-TERMINAL HYDROLASE"/>
    <property type="match status" value="1"/>
</dbReference>
<feature type="domain" description="USP" evidence="2">
    <location>
        <begin position="1"/>
        <end position="146"/>
    </location>
</feature>
<comment type="caution">
    <text evidence="3">The sequence shown here is derived from an EMBL/GenBank/DDBJ whole genome shotgun (WGS) entry which is preliminary data.</text>
</comment>
<feature type="compositionally biased region" description="Basic and acidic residues" evidence="1">
    <location>
        <begin position="176"/>
        <end position="186"/>
    </location>
</feature>
<protein>
    <recommendedName>
        <fullName evidence="2">USP domain-containing protein</fullName>
    </recommendedName>
</protein>
<dbReference type="GO" id="GO:0005634">
    <property type="term" value="C:nucleus"/>
    <property type="evidence" value="ECO:0007669"/>
    <property type="project" value="TreeGrafter"/>
</dbReference>